<organism evidence="2 3">
    <name type="scientific">Roseisolibacter agri</name>
    <dbReference type="NCBI Taxonomy" id="2014610"/>
    <lineage>
        <taxon>Bacteria</taxon>
        <taxon>Pseudomonadati</taxon>
        <taxon>Gemmatimonadota</taxon>
        <taxon>Gemmatimonadia</taxon>
        <taxon>Gemmatimonadales</taxon>
        <taxon>Gemmatimonadaceae</taxon>
        <taxon>Roseisolibacter</taxon>
    </lineage>
</organism>
<dbReference type="Proteomes" id="UP001161325">
    <property type="component" value="Unassembled WGS sequence"/>
</dbReference>
<keyword evidence="3" id="KW-1185">Reference proteome</keyword>
<dbReference type="InterPro" id="IPR013211">
    <property type="entry name" value="LVIVD"/>
</dbReference>
<dbReference type="AlphaFoldDB" id="A0AA37QDM3"/>
<sequence length="669" mass="70542">MVHVLPPRRSATRPARLLPSLSLALGALALGACASATAGTGAAAATGGSASAAAPRPDPRVGLRAGLHDAEEAAWNLRVVSKSQPSERFAGVTNSDLAFTGNYAIQGNYNGWQVWDISNPARPQLTTAYYCPASQSDVSVYKNLLFVSGEGLTGRLDCGGGGVQQAVSKDRLRGLRIFDISDIKNPRNVGNVQTCRGSHTHTVLVDPKDTENIYVYISGSAGVRSAEELPGCVSETPDKDPNSALFRIEVIKVPVANPAAAAIVSSPRIFNDLAAPPTHGAAPEDVTAAAQALAAARARGDFIVTVNGTERALRAQQTRPMLDSIVRARGGSGDPTAADSAALRAALPSMMARLFGGRGPRTGPTQCHDITVYPAIGLAGGACEGYGLLLDISNPANPVRIGAVADSNFSYWHSATFNNDGTKILFTDEWGGGSQPKCRASDPKTWGANAYFTLKDRKMEFQSYWKLPAAQTSNENCVAHNGSLIPIPGRDVMVQSWYQGGISVVDFTDIRHPTEIAFHDRGPVDANRMGNGGSWSVYWYNGSIVSSEISRGLDIFELTPSAFVSQNEIDAAKTVHLDYLNAQGQPKIVWPASFAKARAFVDQLERSKGLSGARLTAVRQALAGAESASGAQRQGALTTLATALEGDAAGSSDAAKVRMLTEAVRELAR</sequence>
<feature type="chain" id="PRO_5041433382" description="LVIVD repeat-containing protein" evidence="1">
    <location>
        <begin position="39"/>
        <end position="669"/>
    </location>
</feature>
<accession>A0AA37QDM3</accession>
<evidence type="ECO:0000313" key="3">
    <source>
        <dbReference type="Proteomes" id="UP001161325"/>
    </source>
</evidence>
<reference evidence="2" key="1">
    <citation type="submission" date="2022-08" db="EMBL/GenBank/DDBJ databases">
        <title>Draft genome sequencing of Roseisolibacter agri AW1220.</title>
        <authorList>
            <person name="Tobiishi Y."/>
            <person name="Tonouchi A."/>
        </authorList>
    </citation>
    <scope>NUCLEOTIDE SEQUENCE</scope>
    <source>
        <strain evidence="2">AW1220</strain>
    </source>
</reference>
<feature type="signal peptide" evidence="1">
    <location>
        <begin position="1"/>
        <end position="38"/>
    </location>
</feature>
<proteinExistence type="predicted"/>
<evidence type="ECO:0008006" key="4">
    <source>
        <dbReference type="Google" id="ProtNLM"/>
    </source>
</evidence>
<dbReference type="Pfam" id="PF08309">
    <property type="entry name" value="LVIVD"/>
    <property type="match status" value="2"/>
</dbReference>
<keyword evidence="1" id="KW-0732">Signal</keyword>
<evidence type="ECO:0000256" key="1">
    <source>
        <dbReference type="SAM" id="SignalP"/>
    </source>
</evidence>
<dbReference type="EMBL" id="BRXS01000007">
    <property type="protein sequence ID" value="GLC27826.1"/>
    <property type="molecule type" value="Genomic_DNA"/>
</dbReference>
<name>A0AA37QDM3_9BACT</name>
<evidence type="ECO:0000313" key="2">
    <source>
        <dbReference type="EMBL" id="GLC27826.1"/>
    </source>
</evidence>
<comment type="caution">
    <text evidence="2">The sequence shown here is derived from an EMBL/GenBank/DDBJ whole genome shotgun (WGS) entry which is preliminary data.</text>
</comment>
<protein>
    <recommendedName>
        <fullName evidence="4">LVIVD repeat-containing protein</fullName>
    </recommendedName>
</protein>
<gene>
    <name evidence="2" type="ORF">rosag_43390</name>
</gene>